<dbReference type="InterPro" id="IPR022644">
    <property type="entry name" value="De-COase2_N"/>
</dbReference>
<sequence>METSPAIIDCHGLTMALAVLRIKQAASTAEHADGPLRVALGAECDWDLLAGALGEVANRLQQVTPEPVAPSPAEAATPWWERPDLAYQDGRLHIGPVDVDELATRVGTPAYVCRAPRVRENVERLAVAMSSAGIDHRVHYAVKANRLPALLTYLRTLDLCGVDVCSPGELMHVLGCGFSAGDISFTGTSLSRADLDVLSRFEDVKVNLDSVSSLDALGRLNPGREVGLRINPGVGVGYQGNDRLNYSGAPTTKFGIYREHVDEAKAVAAKWGLRIVRLHLHVGCGYLDAQLDELERALDAANAFTAEFPELGEINLGGGLGLPHGPADEPLDLRRWAGAIARRFAGRGLVVSVEPGDYLVKDAGLLLTTVSYVERRRDVLFAGLDAGFNLAVEPAFYGLPCEPVAVVPRWTEGVETYTVVGNVNEALDRWAVDHTMPRLREGDHVALINSGGYAASMRSDHCLRGQANEVLLID</sequence>
<dbReference type="Proteomes" id="UP000325787">
    <property type="component" value="Chromosome"/>
</dbReference>
<dbReference type="InterPro" id="IPR000183">
    <property type="entry name" value="Orn/DAP/Arg_de-COase"/>
</dbReference>
<evidence type="ECO:0000256" key="2">
    <source>
        <dbReference type="ARBA" id="ARBA00022793"/>
    </source>
</evidence>
<dbReference type="PANTHER" id="PTHR43727:SF2">
    <property type="entry name" value="GROUP IV DECARBOXYLASE"/>
    <property type="match status" value="1"/>
</dbReference>
<reference evidence="8" key="1">
    <citation type="journal article" date="2021" name="Curr. Microbiol.">
        <title>Complete genome of nocamycin-producing strain Saccharothrix syringae NRRL B-16468 reveals the biosynthetic potential for secondary metabolites.</title>
        <authorList>
            <person name="Mo X."/>
            <person name="Yang S."/>
        </authorList>
    </citation>
    <scope>NUCLEOTIDE SEQUENCE [LARGE SCALE GENOMIC DNA]</scope>
    <source>
        <strain evidence="8">ATCC 51364 / DSM 43886 / JCM 6844 / KCTC 9398 / NBRC 14523 / NRRL B-16468 / INA 2240</strain>
    </source>
</reference>
<evidence type="ECO:0000259" key="6">
    <source>
        <dbReference type="Pfam" id="PF02784"/>
    </source>
</evidence>
<dbReference type="PRINTS" id="PR01179">
    <property type="entry name" value="ODADCRBXLASE"/>
</dbReference>
<dbReference type="OrthoDB" id="3275594at2"/>
<organism evidence="7 8">
    <name type="scientific">Saccharothrix syringae</name>
    <name type="common">Nocardiopsis syringae</name>
    <dbReference type="NCBI Taxonomy" id="103733"/>
    <lineage>
        <taxon>Bacteria</taxon>
        <taxon>Bacillati</taxon>
        <taxon>Actinomycetota</taxon>
        <taxon>Actinomycetes</taxon>
        <taxon>Pseudonocardiales</taxon>
        <taxon>Pseudonocardiaceae</taxon>
        <taxon>Saccharothrix</taxon>
    </lineage>
</organism>
<dbReference type="GO" id="GO:0009089">
    <property type="term" value="P:lysine biosynthetic process via diaminopimelate"/>
    <property type="evidence" value="ECO:0007669"/>
    <property type="project" value="InterPro"/>
</dbReference>
<evidence type="ECO:0000256" key="5">
    <source>
        <dbReference type="ARBA" id="ARBA00023239"/>
    </source>
</evidence>
<evidence type="ECO:0000313" key="7">
    <source>
        <dbReference type="EMBL" id="QFZ21365.1"/>
    </source>
</evidence>
<evidence type="ECO:0000256" key="4">
    <source>
        <dbReference type="ARBA" id="ARBA00023154"/>
    </source>
</evidence>
<dbReference type="Gene3D" id="3.20.20.10">
    <property type="entry name" value="Alanine racemase"/>
    <property type="match status" value="1"/>
</dbReference>
<dbReference type="InterPro" id="IPR029066">
    <property type="entry name" value="PLP-binding_barrel"/>
</dbReference>
<keyword evidence="2" id="KW-0210">Decarboxylase</keyword>
<dbReference type="Pfam" id="PF02784">
    <property type="entry name" value="Orn_Arg_deC_N"/>
    <property type="match status" value="1"/>
</dbReference>
<dbReference type="InterPro" id="IPR002986">
    <property type="entry name" value="DAP_deCOOHase_LysA"/>
</dbReference>
<proteinExistence type="predicted"/>
<keyword evidence="8" id="KW-1185">Reference proteome</keyword>
<keyword evidence="5" id="KW-0456">Lyase</keyword>
<dbReference type="SUPFAM" id="SSF51419">
    <property type="entry name" value="PLP-binding barrel"/>
    <property type="match status" value="1"/>
</dbReference>
<evidence type="ECO:0000256" key="3">
    <source>
        <dbReference type="ARBA" id="ARBA00022898"/>
    </source>
</evidence>
<dbReference type="RefSeq" id="WP_051764980.1">
    <property type="nucleotide sequence ID" value="NZ_CP034550.1"/>
</dbReference>
<comment type="cofactor">
    <cofactor evidence="1">
        <name>pyridoxal 5'-phosphate</name>
        <dbReference type="ChEBI" id="CHEBI:597326"/>
    </cofactor>
</comment>
<dbReference type="KEGG" id="ssyi:EKG83_31775"/>
<keyword evidence="4" id="KW-0457">Lysine biosynthesis</keyword>
<keyword evidence="3" id="KW-0663">Pyridoxal phosphate</keyword>
<dbReference type="InterPro" id="IPR022657">
    <property type="entry name" value="De-COase2_CS"/>
</dbReference>
<dbReference type="InterPro" id="IPR009006">
    <property type="entry name" value="Ala_racemase/Decarboxylase_C"/>
</dbReference>
<dbReference type="GO" id="GO:0008836">
    <property type="term" value="F:diaminopimelate decarboxylase activity"/>
    <property type="evidence" value="ECO:0007669"/>
    <property type="project" value="InterPro"/>
</dbReference>
<protein>
    <submittedName>
        <fullName evidence="7">Diaminopimelate decarboxylase</fullName>
    </submittedName>
</protein>
<dbReference type="SUPFAM" id="SSF50621">
    <property type="entry name" value="Alanine racemase C-terminal domain-like"/>
    <property type="match status" value="1"/>
</dbReference>
<dbReference type="PROSITE" id="PS00879">
    <property type="entry name" value="ODR_DC_2_2"/>
    <property type="match status" value="1"/>
</dbReference>
<evidence type="ECO:0000313" key="8">
    <source>
        <dbReference type="Proteomes" id="UP000325787"/>
    </source>
</evidence>
<evidence type="ECO:0000256" key="1">
    <source>
        <dbReference type="ARBA" id="ARBA00001933"/>
    </source>
</evidence>
<name>A0A5Q0H624_SACSY</name>
<dbReference type="EMBL" id="CP034550">
    <property type="protein sequence ID" value="QFZ21365.1"/>
    <property type="molecule type" value="Genomic_DNA"/>
</dbReference>
<dbReference type="Gene3D" id="2.40.37.10">
    <property type="entry name" value="Lyase, Ornithine Decarboxylase, Chain A, domain 1"/>
    <property type="match status" value="1"/>
</dbReference>
<accession>A0A5Q0H624</accession>
<dbReference type="PANTHER" id="PTHR43727">
    <property type="entry name" value="DIAMINOPIMELATE DECARBOXYLASE"/>
    <property type="match status" value="1"/>
</dbReference>
<keyword evidence="4" id="KW-0028">Amino-acid biosynthesis</keyword>
<feature type="domain" description="Orn/DAP/Arg decarboxylase 2 N-terminal" evidence="6">
    <location>
        <begin position="121"/>
        <end position="360"/>
    </location>
</feature>
<dbReference type="PRINTS" id="PR01181">
    <property type="entry name" value="DAPDCRBXLASE"/>
</dbReference>
<gene>
    <name evidence="7" type="ORF">EKG83_31775</name>
</gene>
<dbReference type="AlphaFoldDB" id="A0A5Q0H624"/>